<dbReference type="PANTHER" id="PTHR23135:SF18">
    <property type="entry name" value="CYANOPHYCIN SYNTHETASE"/>
    <property type="match status" value="1"/>
</dbReference>
<evidence type="ECO:0000256" key="13">
    <source>
        <dbReference type="PROSITE-ProRule" id="PRU00409"/>
    </source>
</evidence>
<dbReference type="InterPro" id="IPR036615">
    <property type="entry name" value="Mur_ligase_C_dom_sf"/>
</dbReference>
<dbReference type="KEGG" id="rhg:EXZ61_05985"/>
<dbReference type="GO" id="GO:0046872">
    <property type="term" value="F:metal ion binding"/>
    <property type="evidence" value="ECO:0007669"/>
    <property type="project" value="InterPro"/>
</dbReference>
<dbReference type="InterPro" id="IPR044019">
    <property type="entry name" value="Cyanophycin_syn_N"/>
</dbReference>
<dbReference type="Pfam" id="PF18921">
    <property type="entry name" value="Cyanophycin_syn"/>
    <property type="match status" value="1"/>
</dbReference>
<evidence type="ECO:0000256" key="2">
    <source>
        <dbReference type="ARBA" id="ARBA00009060"/>
    </source>
</evidence>
<dbReference type="InterPro" id="IPR036565">
    <property type="entry name" value="Mur-like_cat_sf"/>
</dbReference>
<keyword evidence="7 15" id="KW-0436">Ligase</keyword>
<dbReference type="Gene3D" id="3.30.470.20">
    <property type="entry name" value="ATP-grasp fold, B domain"/>
    <property type="match status" value="2"/>
</dbReference>
<dbReference type="AlphaFoldDB" id="A0A515EM77"/>
<dbReference type="GO" id="GO:0071161">
    <property type="term" value="F:cyanophycin synthetase activity (L-arginine-adding)"/>
    <property type="evidence" value="ECO:0007669"/>
    <property type="project" value="UniProtKB-EC"/>
</dbReference>
<dbReference type="Gene3D" id="3.90.190.20">
    <property type="entry name" value="Mur ligase, C-terminal domain"/>
    <property type="match status" value="1"/>
</dbReference>
<dbReference type="SUPFAM" id="SSF56059">
    <property type="entry name" value="Glutathione synthetase ATP-binding domain-like"/>
    <property type="match status" value="1"/>
</dbReference>
<accession>A0A515EM77</accession>
<dbReference type="NCBIfam" id="TIGR02068">
    <property type="entry name" value="cya_phycin_syn"/>
    <property type="match status" value="1"/>
</dbReference>
<dbReference type="Pfam" id="PF08245">
    <property type="entry name" value="Mur_ligase_M"/>
    <property type="match status" value="1"/>
</dbReference>
<comment type="similarity">
    <text evidence="2">In the C-terminal section; belongs to the MurCDEF family.</text>
</comment>
<dbReference type="NCBIfam" id="NF010623">
    <property type="entry name" value="PRK14016.1"/>
    <property type="match status" value="1"/>
</dbReference>
<dbReference type="Proteomes" id="UP000317365">
    <property type="component" value="Chromosome"/>
</dbReference>
<evidence type="ECO:0000313" key="16">
    <source>
        <dbReference type="Proteomes" id="UP000317365"/>
    </source>
</evidence>
<evidence type="ECO:0000256" key="8">
    <source>
        <dbReference type="ARBA" id="ARBA00022741"/>
    </source>
</evidence>
<dbReference type="PROSITE" id="PS01011">
    <property type="entry name" value="FOLYLPOLYGLU_SYNT_1"/>
    <property type="match status" value="1"/>
</dbReference>
<dbReference type="EMBL" id="CP036282">
    <property type="protein sequence ID" value="QDL53760.1"/>
    <property type="molecule type" value="Genomic_DNA"/>
</dbReference>
<keyword evidence="8 13" id="KW-0547">Nucleotide-binding</keyword>
<evidence type="ECO:0000259" key="14">
    <source>
        <dbReference type="PROSITE" id="PS50975"/>
    </source>
</evidence>
<evidence type="ECO:0000256" key="5">
    <source>
        <dbReference type="ARBA" id="ARBA00013005"/>
    </source>
</evidence>
<organism evidence="15 16">
    <name type="scientific">Rhodoferax aquaticus</name>
    <dbReference type="NCBI Taxonomy" id="2527691"/>
    <lineage>
        <taxon>Bacteria</taxon>
        <taxon>Pseudomonadati</taxon>
        <taxon>Pseudomonadota</taxon>
        <taxon>Betaproteobacteria</taxon>
        <taxon>Burkholderiales</taxon>
        <taxon>Comamonadaceae</taxon>
        <taxon>Rhodoferax</taxon>
    </lineage>
</organism>
<evidence type="ECO:0000256" key="6">
    <source>
        <dbReference type="ARBA" id="ARBA00022036"/>
    </source>
</evidence>
<comment type="catalytic activity">
    <reaction evidence="12">
        <text>[L-4-(L-arginin-2-N-yl)aspartate](n) + L-aspartate + ATP = [L-4-(L-arginin-2-N-yl)aspartate](n)-L-aspartate + ADP + phosphate + H(+)</text>
        <dbReference type="Rhea" id="RHEA:13277"/>
        <dbReference type="Rhea" id="RHEA-COMP:13728"/>
        <dbReference type="Rhea" id="RHEA-COMP:13733"/>
        <dbReference type="ChEBI" id="CHEBI:15378"/>
        <dbReference type="ChEBI" id="CHEBI:29991"/>
        <dbReference type="ChEBI" id="CHEBI:30616"/>
        <dbReference type="ChEBI" id="CHEBI:43474"/>
        <dbReference type="ChEBI" id="CHEBI:137986"/>
        <dbReference type="ChEBI" id="CHEBI:137990"/>
        <dbReference type="ChEBI" id="CHEBI:456216"/>
        <dbReference type="EC" id="6.3.2.29"/>
    </reaction>
</comment>
<gene>
    <name evidence="15" type="primary">cphA</name>
    <name evidence="15" type="ORF">EXZ61_05985</name>
</gene>
<evidence type="ECO:0000256" key="12">
    <source>
        <dbReference type="ARBA" id="ARBA00048425"/>
    </source>
</evidence>
<comment type="function">
    <text evidence="1">Catalyzes the ATP-dependent polymerization of arginine and aspartate to multi-L-arginyl-poly-L-aspartic acid (cyanophycin; a water-insoluble reserve polymer).</text>
</comment>
<dbReference type="PANTHER" id="PTHR23135">
    <property type="entry name" value="MUR LIGASE FAMILY MEMBER"/>
    <property type="match status" value="1"/>
</dbReference>
<evidence type="ECO:0000313" key="15">
    <source>
        <dbReference type="EMBL" id="QDL53760.1"/>
    </source>
</evidence>
<reference evidence="16" key="1">
    <citation type="submission" date="2019-02" db="EMBL/GenBank/DDBJ databases">
        <title>Complete genome sequence of Rhodoferax sp. Gr-4.</title>
        <authorList>
            <person name="Jin L."/>
        </authorList>
    </citation>
    <scope>NUCLEOTIDE SEQUENCE [LARGE SCALE GENOMIC DNA]</scope>
    <source>
        <strain evidence="16">Gr-4</strain>
    </source>
</reference>
<protein>
    <recommendedName>
        <fullName evidence="6">Cyanophycin synthetase</fullName>
        <ecNumber evidence="5">6.3.2.29</ecNumber>
        <ecNumber evidence="4">6.3.2.30</ecNumber>
    </recommendedName>
    <alternativeName>
        <fullName evidence="10">Cyanophycin synthase</fullName>
    </alternativeName>
</protein>
<dbReference type="InterPro" id="IPR018109">
    <property type="entry name" value="Folylpolyglutamate_synth_CS"/>
</dbReference>
<sequence>MEVTRIRALRGPNLWSHHTAIQSVVSCNAQERDINLIPGFEARLRARFPEINAFQPTGHNDRITLAHVLEHAALGLQAQAGCPVTFSCTTQTVDADVYQVVVEYSEEEVGKLAMELAQALCQSALDNTPFDLANALAQLRDLDEDVRLGPSTGCIVNAAVARGIPYSRMTEGSMVRFGWGSKQRRIQAAEIDRTSAIAEAIAQDKELTKKLLAAAGVPVPQGRAVSDPEDAWAAAQEIGLPVVVKPLDGNQGKGVTVNITDKEQLLKAYAVATEFRDDVLVEKYMLGNDFRLLVVGDKLVAAARRDPPKVVGDGVHTIAQLVDQVNLDPRRGSGHSTSLTKIRFDEIAHGCLRAQGFGADDVPAKGQRVNLRNNANLSTGGSATDVTDDVHPDVAARAVAAAHMVGLDICGVDLVCDSILRPIEELGGGIVEVNAAPGLRMHLAPSFGKGRAVGEAIISTLFKNGDTGRIPVVAVTGTNGKTTTVRLISHLLAQQGLCVGMTNTDGVYVGSDCIDTGDCSGPKSARSVLLHPDVDAAVLETARGGILREGLAFDRCDVAVVTNIGSGDHLGLNYITTVNELAVLKRVIVQNLGSTGTAVLNAADPIVATMAGKCKGEVIFFAADKFNPVMTTHRAQGHGVVYIENGHLFASNKEVLQTIPLADIPVTMGGAIGFQVENVMASVAAAWALNVPWETIRQGLANFSNDNDNALGRFNMFAHRGATVIADYGHNPDAMLALVSAVEAMAAKKRTVVISGAGDRRDQDIRQQTEILGDAFDSVVLFEDQCQRGRQDGEVIALLRQGLANAKRTQHVVEIRGEFVAIDTAMDALQEGELCLILVDQVEEAMAYIANKVQAG</sequence>
<dbReference type="Gene3D" id="3.40.1190.10">
    <property type="entry name" value="Mur-like, catalytic domain"/>
    <property type="match status" value="1"/>
</dbReference>
<dbReference type="SMART" id="SM01209">
    <property type="entry name" value="GARS_A"/>
    <property type="match status" value="1"/>
</dbReference>
<dbReference type="GO" id="GO:0004326">
    <property type="term" value="F:tetrahydrofolylpolyglutamate synthase activity"/>
    <property type="evidence" value="ECO:0007669"/>
    <property type="project" value="InterPro"/>
</dbReference>
<dbReference type="EC" id="6.3.2.30" evidence="4"/>
<evidence type="ECO:0000256" key="7">
    <source>
        <dbReference type="ARBA" id="ARBA00022598"/>
    </source>
</evidence>
<dbReference type="RefSeq" id="WP_142809966.1">
    <property type="nucleotide sequence ID" value="NZ_CP036282.1"/>
</dbReference>
<dbReference type="GO" id="GO:0005524">
    <property type="term" value="F:ATP binding"/>
    <property type="evidence" value="ECO:0007669"/>
    <property type="project" value="UniProtKB-UniRule"/>
</dbReference>
<dbReference type="InterPro" id="IPR011761">
    <property type="entry name" value="ATP-grasp"/>
</dbReference>
<name>A0A515EM77_9BURK</name>
<dbReference type="Pfam" id="PF08443">
    <property type="entry name" value="RimK"/>
    <property type="match status" value="1"/>
</dbReference>
<dbReference type="InterPro" id="IPR004101">
    <property type="entry name" value="Mur_ligase_C"/>
</dbReference>
<keyword evidence="16" id="KW-1185">Reference proteome</keyword>
<proteinExistence type="inferred from homology"/>
<evidence type="ECO:0000256" key="10">
    <source>
        <dbReference type="ARBA" id="ARBA00031353"/>
    </source>
</evidence>
<dbReference type="PROSITE" id="PS51257">
    <property type="entry name" value="PROKAR_LIPOPROTEIN"/>
    <property type="match status" value="1"/>
</dbReference>
<dbReference type="PROSITE" id="PS50975">
    <property type="entry name" value="ATP_GRASP"/>
    <property type="match status" value="1"/>
</dbReference>
<evidence type="ECO:0000256" key="1">
    <source>
        <dbReference type="ARBA" id="ARBA00003184"/>
    </source>
</evidence>
<keyword evidence="9 13" id="KW-0067">ATP-binding</keyword>
<dbReference type="InterPro" id="IPR011810">
    <property type="entry name" value="Cya_phycin_syn"/>
</dbReference>
<dbReference type="SUPFAM" id="SSF53244">
    <property type="entry name" value="MurD-like peptide ligases, peptide-binding domain"/>
    <property type="match status" value="1"/>
</dbReference>
<dbReference type="SUPFAM" id="SSF53623">
    <property type="entry name" value="MurD-like peptide ligases, catalytic domain"/>
    <property type="match status" value="1"/>
</dbReference>
<comment type="catalytic activity">
    <reaction evidence="11">
        <text>[L-4-(L-arginin-2-N-yl)aspartate](n)-L-aspartate + L-arginine + ATP = [L-4-(L-arginin-2-N-yl)aspartate](n+1) + ADP + phosphate + H(+)</text>
        <dbReference type="Rhea" id="RHEA:23888"/>
        <dbReference type="Rhea" id="RHEA-COMP:13732"/>
        <dbReference type="Rhea" id="RHEA-COMP:13733"/>
        <dbReference type="ChEBI" id="CHEBI:15378"/>
        <dbReference type="ChEBI" id="CHEBI:30616"/>
        <dbReference type="ChEBI" id="CHEBI:32682"/>
        <dbReference type="ChEBI" id="CHEBI:43474"/>
        <dbReference type="ChEBI" id="CHEBI:137986"/>
        <dbReference type="ChEBI" id="CHEBI:137990"/>
        <dbReference type="ChEBI" id="CHEBI:456216"/>
        <dbReference type="EC" id="6.3.2.30"/>
    </reaction>
</comment>
<dbReference type="Pfam" id="PF02875">
    <property type="entry name" value="Mur_ligase_C"/>
    <property type="match status" value="1"/>
</dbReference>
<dbReference type="GO" id="GO:0071160">
    <property type="term" value="F:cyanophycin synthetase activity (L-aspartate-adding)"/>
    <property type="evidence" value="ECO:0007669"/>
    <property type="project" value="UniProtKB-EC"/>
</dbReference>
<evidence type="ECO:0000256" key="3">
    <source>
        <dbReference type="ARBA" id="ARBA00011738"/>
    </source>
</evidence>
<dbReference type="EC" id="6.3.2.29" evidence="5"/>
<dbReference type="InterPro" id="IPR013221">
    <property type="entry name" value="Mur_ligase_cen"/>
</dbReference>
<evidence type="ECO:0000256" key="9">
    <source>
        <dbReference type="ARBA" id="ARBA00022840"/>
    </source>
</evidence>
<dbReference type="InterPro" id="IPR013651">
    <property type="entry name" value="ATP-grasp_RimK-type"/>
</dbReference>
<evidence type="ECO:0000256" key="4">
    <source>
        <dbReference type="ARBA" id="ARBA00012968"/>
    </source>
</evidence>
<reference evidence="16" key="2">
    <citation type="journal article" date="2020" name="Int. J. Syst. Evol. Microbiol.">
        <title>Genomic insights into a novel species Rhodoferax aquaticus sp. nov., isolated from freshwater.</title>
        <authorList>
            <person name="Li T."/>
            <person name="Zhuo Y."/>
            <person name="Jin C.Z."/>
            <person name="Wu X."/>
            <person name="Ko S.R."/>
            <person name="Jin F.J."/>
            <person name="Ahn C.Y."/>
            <person name="Oh H.M."/>
            <person name="Lee H.G."/>
            <person name="Jin L."/>
        </authorList>
    </citation>
    <scope>NUCLEOTIDE SEQUENCE [LARGE SCALE GENOMIC DNA]</scope>
    <source>
        <strain evidence="16">Gr-4</strain>
    </source>
</reference>
<feature type="domain" description="ATP-grasp" evidence="14">
    <location>
        <begin position="209"/>
        <end position="462"/>
    </location>
</feature>
<evidence type="ECO:0000256" key="11">
    <source>
        <dbReference type="ARBA" id="ARBA00048094"/>
    </source>
</evidence>
<comment type="subunit">
    <text evidence="3">Homodimer.</text>
</comment>